<evidence type="ECO:0000313" key="2">
    <source>
        <dbReference type="EMBL" id="GAI15880.1"/>
    </source>
</evidence>
<sequence>SLELAATTARRDINRIDRKQYREEEKSPPSLIPGTEQDLPQLHPALFG</sequence>
<accession>X1MMF0</accession>
<gene>
    <name evidence="2" type="ORF">S06H3_09416</name>
</gene>
<reference evidence="2" key="1">
    <citation type="journal article" date="2014" name="Front. Microbiol.">
        <title>High frequency of phylogenetically diverse reductive dehalogenase-homologous genes in deep subseafloor sedimentary metagenomes.</title>
        <authorList>
            <person name="Kawai M."/>
            <person name="Futagami T."/>
            <person name="Toyoda A."/>
            <person name="Takaki Y."/>
            <person name="Nishi S."/>
            <person name="Hori S."/>
            <person name="Arai W."/>
            <person name="Tsubouchi T."/>
            <person name="Morono Y."/>
            <person name="Uchiyama I."/>
            <person name="Ito T."/>
            <person name="Fujiyama A."/>
            <person name="Inagaki F."/>
            <person name="Takami H."/>
        </authorList>
    </citation>
    <scope>NUCLEOTIDE SEQUENCE</scope>
    <source>
        <strain evidence="2">Expedition CK06-06</strain>
    </source>
</reference>
<evidence type="ECO:0000256" key="1">
    <source>
        <dbReference type="SAM" id="MobiDB-lite"/>
    </source>
</evidence>
<feature type="compositionally biased region" description="Basic and acidic residues" evidence="1">
    <location>
        <begin position="9"/>
        <end position="27"/>
    </location>
</feature>
<feature type="non-terminal residue" evidence="2">
    <location>
        <position position="1"/>
    </location>
</feature>
<name>X1MMF0_9ZZZZ</name>
<organism evidence="2">
    <name type="scientific">marine sediment metagenome</name>
    <dbReference type="NCBI Taxonomy" id="412755"/>
    <lineage>
        <taxon>unclassified sequences</taxon>
        <taxon>metagenomes</taxon>
        <taxon>ecological metagenomes</taxon>
    </lineage>
</organism>
<comment type="caution">
    <text evidence="2">The sequence shown here is derived from an EMBL/GenBank/DDBJ whole genome shotgun (WGS) entry which is preliminary data.</text>
</comment>
<dbReference type="AlphaFoldDB" id="X1MMF0"/>
<proteinExistence type="predicted"/>
<dbReference type="EMBL" id="BARV01004148">
    <property type="protein sequence ID" value="GAI15880.1"/>
    <property type="molecule type" value="Genomic_DNA"/>
</dbReference>
<feature type="region of interest" description="Disordered" evidence="1">
    <location>
        <begin position="1"/>
        <end position="48"/>
    </location>
</feature>
<protein>
    <submittedName>
        <fullName evidence="2">Uncharacterized protein</fullName>
    </submittedName>
</protein>